<feature type="compositionally biased region" description="Basic and acidic residues" evidence="1">
    <location>
        <begin position="332"/>
        <end position="349"/>
    </location>
</feature>
<feature type="region of interest" description="Disordered" evidence="1">
    <location>
        <begin position="323"/>
        <end position="351"/>
    </location>
</feature>
<feature type="compositionally biased region" description="Basic and acidic residues" evidence="1">
    <location>
        <begin position="520"/>
        <end position="532"/>
    </location>
</feature>
<gene>
    <name evidence="2" type="ORF">GCM10023116_28990</name>
</gene>
<feature type="region of interest" description="Disordered" evidence="1">
    <location>
        <begin position="629"/>
        <end position="652"/>
    </location>
</feature>
<feature type="region of interest" description="Disordered" evidence="1">
    <location>
        <begin position="99"/>
        <end position="131"/>
    </location>
</feature>
<keyword evidence="3" id="KW-1185">Reference proteome</keyword>
<name>A0ABP8V5Q4_9GAMM</name>
<feature type="region of interest" description="Disordered" evidence="1">
    <location>
        <begin position="690"/>
        <end position="765"/>
    </location>
</feature>
<proteinExistence type="predicted"/>
<dbReference type="Proteomes" id="UP001500604">
    <property type="component" value="Unassembled WGS sequence"/>
</dbReference>
<reference evidence="3" key="1">
    <citation type="journal article" date="2019" name="Int. J. Syst. Evol. Microbiol.">
        <title>The Global Catalogue of Microorganisms (GCM) 10K type strain sequencing project: providing services to taxonomists for standard genome sequencing and annotation.</title>
        <authorList>
            <consortium name="The Broad Institute Genomics Platform"/>
            <consortium name="The Broad Institute Genome Sequencing Center for Infectious Disease"/>
            <person name="Wu L."/>
            <person name="Ma J."/>
        </authorList>
    </citation>
    <scope>NUCLEOTIDE SEQUENCE [LARGE SCALE GENOMIC DNA]</scope>
    <source>
        <strain evidence="3">JCM 17805</strain>
    </source>
</reference>
<feature type="compositionally biased region" description="Basic and acidic residues" evidence="1">
    <location>
        <begin position="629"/>
        <end position="638"/>
    </location>
</feature>
<feature type="compositionally biased region" description="Polar residues" evidence="1">
    <location>
        <begin position="260"/>
        <end position="276"/>
    </location>
</feature>
<comment type="caution">
    <text evidence="2">The sequence shown here is derived from an EMBL/GenBank/DDBJ whole genome shotgun (WGS) entry which is preliminary data.</text>
</comment>
<feature type="compositionally biased region" description="Polar residues" evidence="1">
    <location>
        <begin position="115"/>
        <end position="125"/>
    </location>
</feature>
<protein>
    <submittedName>
        <fullName evidence="2">Uncharacterized protein</fullName>
    </submittedName>
</protein>
<evidence type="ECO:0000313" key="2">
    <source>
        <dbReference type="EMBL" id="GAA4650616.1"/>
    </source>
</evidence>
<accession>A0ABP8V5Q4</accession>
<dbReference type="RefSeq" id="WP_345196827.1">
    <property type="nucleotide sequence ID" value="NZ_BAABFL010000409.1"/>
</dbReference>
<evidence type="ECO:0000256" key="1">
    <source>
        <dbReference type="SAM" id="MobiDB-lite"/>
    </source>
</evidence>
<feature type="compositionally biased region" description="Polar residues" evidence="1">
    <location>
        <begin position="1"/>
        <end position="14"/>
    </location>
</feature>
<feature type="region of interest" description="Disordered" evidence="1">
    <location>
        <begin position="484"/>
        <end position="503"/>
    </location>
</feature>
<evidence type="ECO:0000313" key="3">
    <source>
        <dbReference type="Proteomes" id="UP001500604"/>
    </source>
</evidence>
<feature type="region of interest" description="Disordered" evidence="1">
    <location>
        <begin position="511"/>
        <end position="536"/>
    </location>
</feature>
<sequence length="765" mass="85973">MAMNSTRKLNQSSFGFDYPPESSPTTFNKGRTRALPNNEVKASSIQLPPQRTRCQAIKQRLIDFWEILVSIFCCRICSENRGNPENRDQSLFVAVPPMSTEPFHDEQSGGDSLEGSHQFSLPQSDDSADMLDDTHPKEVVTTIFTQQPFSSQADPSLSSPLTIDTSMTEEFMFDSNNSSHYKYHPALTLKYDPNSLSADHDDSTMHFPALTLMECSQHTTETMSPTGSLEDLENDAAIDEKNNGEDSEDNQSNSSITTVIEKSTLKKSPSQDSIADSQGLVEDEKDAELFDEALPECSVISLVQNEERPVAVTLDTVPDTIMSASSPIEPVNTEKDKHDEYSHSDEKTHPPVTFTQYDSKLGYLDSLVLIGEELIELLDKDKKYRLLTEKDRTILLSSIKILITKSAEHIKSKERFSFFRNCLTVHFEGNHDQYDSEVTTYTNALDKLIEVVVAVYPKVETDDNPISVQLRKLHQDVVELLPEDTGNYNHAESVDSAPASMQRQPMLSMDAPITMPSLNDKMKPNQDPKATEESPLLKQVLSATEDGSDGEDDVYEAQTFNAALSLPIDTQQLSMNPEETIPPVFMNGDKGYLSITPEEIEVPTDSMGQAMVEKLENQYFQEAKQAKAKERRQREKQKGSKIPISQHRPSTYIPKSRTHDLAITEWEKEMSLYGNFTSLTRTRSDGDISQSVLSEKSTSKAKSCAGYTPRTQDENGWTNPHKNRKKENNDFRKRKSTESLKMGFGSREPSRITRDPNTFGEIKTK</sequence>
<feature type="region of interest" description="Disordered" evidence="1">
    <location>
        <begin position="260"/>
        <end position="280"/>
    </location>
</feature>
<feature type="region of interest" description="Disordered" evidence="1">
    <location>
        <begin position="1"/>
        <end position="32"/>
    </location>
</feature>
<organism evidence="2 3">
    <name type="scientific">Kistimonas scapharcae</name>
    <dbReference type="NCBI Taxonomy" id="1036133"/>
    <lineage>
        <taxon>Bacteria</taxon>
        <taxon>Pseudomonadati</taxon>
        <taxon>Pseudomonadota</taxon>
        <taxon>Gammaproteobacteria</taxon>
        <taxon>Oceanospirillales</taxon>
        <taxon>Endozoicomonadaceae</taxon>
        <taxon>Kistimonas</taxon>
    </lineage>
</organism>
<dbReference type="EMBL" id="BAABFL010000409">
    <property type="protein sequence ID" value="GAA4650616.1"/>
    <property type="molecule type" value="Genomic_DNA"/>
</dbReference>